<sequence length="214" mass="22791">MECVSFQRSFGVIELNVDVIADQNLDWSCTSCIFKSYLAVNVLSFSVQVLIMLFMSIAVTSLLAILGQGSILPRGRVFGGGTIVSPTSGSDAVAGQSIPFQYLDENGADACWSGYTTITVYLLAEPPSADDVSSSGTFTNFLYSFGNYTIPNFGLPPLPDFPPPPSTLTVPDLGPSVSDGELYFSVIEHLSECPPEGHTEIGLSFTPVEYSASS</sequence>
<reference evidence="3" key="1">
    <citation type="submission" date="2024-04" db="EMBL/GenBank/DDBJ databases">
        <authorList>
            <person name="Shaw F."/>
            <person name="Minotto A."/>
        </authorList>
    </citation>
    <scope>NUCLEOTIDE SEQUENCE [LARGE SCALE GENOMIC DNA]</scope>
</reference>
<accession>A0ABP1CMB2</accession>
<name>A0ABP1CMB2_9APHY</name>
<evidence type="ECO:0000313" key="3">
    <source>
        <dbReference type="Proteomes" id="UP001497453"/>
    </source>
</evidence>
<evidence type="ECO:0000313" key="2">
    <source>
        <dbReference type="EMBL" id="CAL1696795.1"/>
    </source>
</evidence>
<proteinExistence type="predicted"/>
<keyword evidence="1" id="KW-0812">Transmembrane</keyword>
<feature type="transmembrane region" description="Helical" evidence="1">
    <location>
        <begin position="45"/>
        <end position="66"/>
    </location>
</feature>
<evidence type="ECO:0000256" key="1">
    <source>
        <dbReference type="SAM" id="Phobius"/>
    </source>
</evidence>
<protein>
    <submittedName>
        <fullName evidence="2">Uncharacterized protein</fullName>
    </submittedName>
</protein>
<keyword evidence="3" id="KW-1185">Reference proteome</keyword>
<keyword evidence="1" id="KW-0472">Membrane</keyword>
<keyword evidence="1" id="KW-1133">Transmembrane helix</keyword>
<organism evidence="2 3">
    <name type="scientific">Somion occarium</name>
    <dbReference type="NCBI Taxonomy" id="3059160"/>
    <lineage>
        <taxon>Eukaryota</taxon>
        <taxon>Fungi</taxon>
        <taxon>Dikarya</taxon>
        <taxon>Basidiomycota</taxon>
        <taxon>Agaricomycotina</taxon>
        <taxon>Agaricomycetes</taxon>
        <taxon>Polyporales</taxon>
        <taxon>Cerrenaceae</taxon>
        <taxon>Somion</taxon>
    </lineage>
</organism>
<dbReference type="Proteomes" id="UP001497453">
    <property type="component" value="Chromosome 1"/>
</dbReference>
<gene>
    <name evidence="2" type="ORF">GFSPODELE1_LOCUS1341</name>
</gene>
<dbReference type="EMBL" id="OZ037944">
    <property type="protein sequence ID" value="CAL1696795.1"/>
    <property type="molecule type" value="Genomic_DNA"/>
</dbReference>